<reference evidence="1 2" key="1">
    <citation type="submission" date="2016-10" db="EMBL/GenBank/DDBJ databases">
        <authorList>
            <person name="de Groot N.N."/>
        </authorList>
    </citation>
    <scope>NUCLEOTIDE SEQUENCE [LARGE SCALE GENOMIC DNA]</scope>
    <source>
        <strain evidence="1 2">DSM 12992</strain>
    </source>
</reference>
<protein>
    <recommendedName>
        <fullName evidence="3">Flagellar protein FliT</fullName>
    </recommendedName>
</protein>
<dbReference type="STRING" id="119641.SAMN05421842_10629"/>
<evidence type="ECO:0000313" key="1">
    <source>
        <dbReference type="EMBL" id="SFC60685.1"/>
    </source>
</evidence>
<dbReference type="OrthoDB" id="9935221at2"/>
<proteinExistence type="predicted"/>
<evidence type="ECO:0000313" key="2">
    <source>
        <dbReference type="Proteomes" id="UP000199263"/>
    </source>
</evidence>
<name>A0A1I1KJE9_9CLOT</name>
<organism evidence="1 2">
    <name type="scientific">Clostridium uliginosum</name>
    <dbReference type="NCBI Taxonomy" id="119641"/>
    <lineage>
        <taxon>Bacteria</taxon>
        <taxon>Bacillati</taxon>
        <taxon>Bacillota</taxon>
        <taxon>Clostridia</taxon>
        <taxon>Eubacteriales</taxon>
        <taxon>Clostridiaceae</taxon>
        <taxon>Clostridium</taxon>
    </lineage>
</organism>
<sequence length="108" mass="12965">MNFNVFNEYKEINLKIINLIKEDKEDVALLEKREETIKKFIFLDMEKSKFRKIYEDMGLRELDRELENALKEKMISVKNDIKKLKAGKEANKGYININRNLNFFSTKI</sequence>
<dbReference type="Proteomes" id="UP000199263">
    <property type="component" value="Unassembled WGS sequence"/>
</dbReference>
<dbReference type="AlphaFoldDB" id="A0A1I1KJE9"/>
<keyword evidence="2" id="KW-1185">Reference proteome</keyword>
<dbReference type="RefSeq" id="WP_090089514.1">
    <property type="nucleotide sequence ID" value="NZ_FOMG01000006.1"/>
</dbReference>
<dbReference type="EMBL" id="FOMG01000006">
    <property type="protein sequence ID" value="SFC60685.1"/>
    <property type="molecule type" value="Genomic_DNA"/>
</dbReference>
<accession>A0A1I1KJE9</accession>
<gene>
    <name evidence="1" type="ORF">SAMN05421842_10629</name>
</gene>
<evidence type="ECO:0008006" key="3">
    <source>
        <dbReference type="Google" id="ProtNLM"/>
    </source>
</evidence>